<evidence type="ECO:0000259" key="1">
    <source>
        <dbReference type="Pfam" id="PF12697"/>
    </source>
</evidence>
<feature type="domain" description="AB hydrolase-1" evidence="1">
    <location>
        <begin position="24"/>
        <end position="245"/>
    </location>
</feature>
<dbReference type="GO" id="GO:0009696">
    <property type="term" value="P:salicylic acid metabolic process"/>
    <property type="evidence" value="ECO:0007669"/>
    <property type="project" value="TreeGrafter"/>
</dbReference>
<dbReference type="InterPro" id="IPR000073">
    <property type="entry name" value="AB_hydrolase_1"/>
</dbReference>
<dbReference type="Proteomes" id="UP000554482">
    <property type="component" value="Unassembled WGS sequence"/>
</dbReference>
<reference evidence="2 3" key="1">
    <citation type="submission" date="2020-06" db="EMBL/GenBank/DDBJ databases">
        <title>Transcriptomic and genomic resources for Thalictrum thalictroides and T. hernandezii: Facilitating candidate gene discovery in an emerging model plant lineage.</title>
        <authorList>
            <person name="Arias T."/>
            <person name="Riano-Pachon D.M."/>
            <person name="Di Stilio V.S."/>
        </authorList>
    </citation>
    <scope>NUCLEOTIDE SEQUENCE [LARGE SCALE GENOMIC DNA]</scope>
    <source>
        <strain evidence="3">cv. WT478/WT964</strain>
        <tissue evidence="2">Leaves</tissue>
    </source>
</reference>
<dbReference type="PANTHER" id="PTHR10992:SF1032">
    <property type="entry name" value="METHYLESTERASE 17"/>
    <property type="match status" value="1"/>
</dbReference>
<sequence>MLPLREIVKEESEDGFKYCNKSHFVLVHGSGGGAWNWYKISTHLEKHGYKVSCLDLKSAGIDATNLSSILTFEDYNKPLVDFLSALPENEKVILVGHSAGGVSVTDAIHRFGKKISIAVFVGATMLRRGFLTEQDKIDGIPDKIRHPHLPTNSTMTREFVPKISPEDATLGRMLQKDGPDKVISEAKFPESPGIDEVLRLYIKTMYDQVLKPEQQDAMIKKWRPSDVFLLESDHNPNLSTPLYLARMLIKAASSTEIFTGTCT</sequence>
<dbReference type="InterPro" id="IPR029058">
    <property type="entry name" value="AB_hydrolase_fold"/>
</dbReference>
<evidence type="ECO:0000313" key="3">
    <source>
        <dbReference type="Proteomes" id="UP000554482"/>
    </source>
</evidence>
<dbReference type="GO" id="GO:0080031">
    <property type="term" value="F:methyl salicylate esterase activity"/>
    <property type="evidence" value="ECO:0007669"/>
    <property type="project" value="TreeGrafter"/>
</dbReference>
<organism evidence="2 3">
    <name type="scientific">Thalictrum thalictroides</name>
    <name type="common">Rue-anemone</name>
    <name type="synonym">Anemone thalictroides</name>
    <dbReference type="NCBI Taxonomy" id="46969"/>
    <lineage>
        <taxon>Eukaryota</taxon>
        <taxon>Viridiplantae</taxon>
        <taxon>Streptophyta</taxon>
        <taxon>Embryophyta</taxon>
        <taxon>Tracheophyta</taxon>
        <taxon>Spermatophyta</taxon>
        <taxon>Magnoliopsida</taxon>
        <taxon>Ranunculales</taxon>
        <taxon>Ranunculaceae</taxon>
        <taxon>Thalictroideae</taxon>
        <taxon>Thalictrum</taxon>
    </lineage>
</organism>
<accession>A0A7J6WT48</accession>
<dbReference type="GO" id="GO:0080030">
    <property type="term" value="F:methyl indole-3-acetate esterase activity"/>
    <property type="evidence" value="ECO:0007669"/>
    <property type="project" value="TreeGrafter"/>
</dbReference>
<proteinExistence type="predicted"/>
<comment type="caution">
    <text evidence="2">The sequence shown here is derived from an EMBL/GenBank/DDBJ whole genome shotgun (WGS) entry which is preliminary data.</text>
</comment>
<name>A0A7J6WT48_THATH</name>
<keyword evidence="3" id="KW-1185">Reference proteome</keyword>
<dbReference type="EMBL" id="JABWDY010010589">
    <property type="protein sequence ID" value="KAF5200574.1"/>
    <property type="molecule type" value="Genomic_DNA"/>
</dbReference>
<dbReference type="PANTHER" id="PTHR10992">
    <property type="entry name" value="METHYLESTERASE FAMILY MEMBER"/>
    <property type="match status" value="1"/>
</dbReference>
<dbReference type="Gene3D" id="3.40.50.1820">
    <property type="entry name" value="alpha/beta hydrolase"/>
    <property type="match status" value="1"/>
</dbReference>
<dbReference type="GO" id="GO:0080032">
    <property type="term" value="F:methyl jasmonate esterase activity"/>
    <property type="evidence" value="ECO:0007669"/>
    <property type="project" value="TreeGrafter"/>
</dbReference>
<dbReference type="AlphaFoldDB" id="A0A7J6WT48"/>
<dbReference type="GO" id="GO:0009694">
    <property type="term" value="P:jasmonic acid metabolic process"/>
    <property type="evidence" value="ECO:0007669"/>
    <property type="project" value="TreeGrafter"/>
</dbReference>
<dbReference type="OrthoDB" id="1263307at2759"/>
<protein>
    <submittedName>
        <fullName evidence="2">Methylesterase</fullName>
    </submittedName>
</protein>
<dbReference type="Pfam" id="PF12697">
    <property type="entry name" value="Abhydrolase_6"/>
    <property type="match status" value="1"/>
</dbReference>
<dbReference type="SUPFAM" id="SSF53474">
    <property type="entry name" value="alpha/beta-Hydrolases"/>
    <property type="match status" value="1"/>
</dbReference>
<dbReference type="InterPro" id="IPR045889">
    <property type="entry name" value="MES/HNL"/>
</dbReference>
<evidence type="ECO:0000313" key="2">
    <source>
        <dbReference type="EMBL" id="KAF5200574.1"/>
    </source>
</evidence>
<gene>
    <name evidence="2" type="ORF">FRX31_009836</name>
</gene>